<proteinExistence type="predicted"/>
<dbReference type="OrthoDB" id="10063844at2759"/>
<sequence length="156" mass="18000">GEATSSTYMKWLTEQTDNHRYIASMVFDYLFGVMLFRISVRRNCFEGVSLAMKKLLTLFFVRDHPFYQKIATYHLNVLDAMPKEVKELYITNMAGSISGNTDSAQGGDAIMEEMNKKIKFWIPKLGVPTNESWQKTIRLFHNIEKVFTIPKTSKAT</sequence>
<reference evidence="2" key="1">
    <citation type="submission" date="2021-01" db="UniProtKB">
        <authorList>
            <consortium name="EnsemblMetazoa"/>
        </authorList>
    </citation>
    <scope>IDENTIFICATION</scope>
</reference>
<evidence type="ECO:0000313" key="2">
    <source>
        <dbReference type="EnsemblMetazoa" id="CLYHEMP010377.1"/>
    </source>
</evidence>
<dbReference type="EnsemblMetazoa" id="CLYHEMT010377.1">
    <property type="protein sequence ID" value="CLYHEMP010377.1"/>
    <property type="gene ID" value="CLYHEMG010377"/>
</dbReference>
<protein>
    <submittedName>
        <fullName evidence="2">Uncharacterized protein</fullName>
    </submittedName>
</protein>
<accession>A0A7M5UHE7</accession>
<name>A0A7M5UHE7_9CNID</name>
<keyword evidence="3" id="KW-1185">Reference proteome</keyword>
<evidence type="ECO:0000313" key="3">
    <source>
        <dbReference type="Proteomes" id="UP000594262"/>
    </source>
</evidence>
<dbReference type="AlphaFoldDB" id="A0A7M5UHE7"/>
<dbReference type="Proteomes" id="UP000594262">
    <property type="component" value="Unplaced"/>
</dbReference>
<feature type="transmembrane region" description="Helical" evidence="1">
    <location>
        <begin position="20"/>
        <end position="40"/>
    </location>
</feature>
<keyword evidence="1" id="KW-0472">Membrane</keyword>
<keyword evidence="1" id="KW-1133">Transmembrane helix</keyword>
<evidence type="ECO:0000256" key="1">
    <source>
        <dbReference type="SAM" id="Phobius"/>
    </source>
</evidence>
<keyword evidence="1" id="KW-0812">Transmembrane</keyword>
<organism evidence="2 3">
    <name type="scientific">Clytia hemisphaerica</name>
    <dbReference type="NCBI Taxonomy" id="252671"/>
    <lineage>
        <taxon>Eukaryota</taxon>
        <taxon>Metazoa</taxon>
        <taxon>Cnidaria</taxon>
        <taxon>Hydrozoa</taxon>
        <taxon>Hydroidolina</taxon>
        <taxon>Leptothecata</taxon>
        <taxon>Obeliida</taxon>
        <taxon>Clytiidae</taxon>
        <taxon>Clytia</taxon>
    </lineage>
</organism>